<feature type="signal peptide" evidence="1">
    <location>
        <begin position="1"/>
        <end position="29"/>
    </location>
</feature>
<accession>A0ABV5ZZP5</accession>
<evidence type="ECO:0000313" key="3">
    <source>
        <dbReference type="Proteomes" id="UP001589693"/>
    </source>
</evidence>
<evidence type="ECO:0000256" key="1">
    <source>
        <dbReference type="SAM" id="SignalP"/>
    </source>
</evidence>
<dbReference type="RefSeq" id="WP_377854567.1">
    <property type="nucleotide sequence ID" value="NZ_JBHLZU010000018.1"/>
</dbReference>
<protein>
    <submittedName>
        <fullName evidence="2">Uncharacterized protein</fullName>
    </submittedName>
</protein>
<gene>
    <name evidence="2" type="ORF">ACFFQA_20745</name>
</gene>
<name>A0ABV5ZZP5_9PSEU</name>
<keyword evidence="1" id="KW-0732">Signal</keyword>
<dbReference type="Proteomes" id="UP001589693">
    <property type="component" value="Unassembled WGS sequence"/>
</dbReference>
<organism evidence="2 3">
    <name type="scientific">Allokutzneria oryzae</name>
    <dbReference type="NCBI Taxonomy" id="1378989"/>
    <lineage>
        <taxon>Bacteria</taxon>
        <taxon>Bacillati</taxon>
        <taxon>Actinomycetota</taxon>
        <taxon>Actinomycetes</taxon>
        <taxon>Pseudonocardiales</taxon>
        <taxon>Pseudonocardiaceae</taxon>
        <taxon>Allokutzneria</taxon>
    </lineage>
</organism>
<dbReference type="EMBL" id="JBHLZU010000018">
    <property type="protein sequence ID" value="MFB9906369.1"/>
    <property type="molecule type" value="Genomic_DNA"/>
</dbReference>
<reference evidence="2 3" key="1">
    <citation type="submission" date="2024-09" db="EMBL/GenBank/DDBJ databases">
        <authorList>
            <person name="Sun Q."/>
            <person name="Mori K."/>
        </authorList>
    </citation>
    <scope>NUCLEOTIDE SEQUENCE [LARGE SCALE GENOMIC DNA]</scope>
    <source>
        <strain evidence="2 3">TBRC 7907</strain>
    </source>
</reference>
<comment type="caution">
    <text evidence="2">The sequence shown here is derived from an EMBL/GenBank/DDBJ whole genome shotgun (WGS) entry which is preliminary data.</text>
</comment>
<keyword evidence="3" id="KW-1185">Reference proteome</keyword>
<evidence type="ECO:0000313" key="2">
    <source>
        <dbReference type="EMBL" id="MFB9906369.1"/>
    </source>
</evidence>
<sequence>MSVTRKKLGACVAALAASFTLASQATATAAPITSPSTAGTAEVPELAASAQHLGRKINLWVTRDLTWHGHLEYGAEGDRVWAENWWGNVVGSAVVPANKFSVDTSSWRSHGTYRVCGKANVGTVTFCSPYATRG</sequence>
<proteinExistence type="predicted"/>
<feature type="chain" id="PRO_5046437293" evidence="1">
    <location>
        <begin position="30"/>
        <end position="134"/>
    </location>
</feature>